<dbReference type="InParanoid" id="A0A1Z5J6Y1"/>
<evidence type="ECO:0000313" key="2">
    <source>
        <dbReference type="Proteomes" id="UP000198406"/>
    </source>
</evidence>
<sequence>MLLLSNGKGIKGSEHFWSCCGKKFNHFLVTGSIPSFWSIFMNASEGAPNTEATCRLIFLLESMGMLVCLVRANSFKDSKGKTRFFKGSEVFDSPIWDMLFIDTNRVCVVERSPCVMVERSPSSVSHPLLSLITHQSSLITHHMTDDCVNE</sequence>
<protein>
    <submittedName>
        <fullName evidence="1">Uncharacterized protein</fullName>
    </submittedName>
</protein>
<dbReference type="Proteomes" id="UP000198406">
    <property type="component" value="Unassembled WGS sequence"/>
</dbReference>
<dbReference type="EMBL" id="BDSP01000013">
    <property type="protein sequence ID" value="GAX09764.1"/>
    <property type="molecule type" value="Genomic_DNA"/>
</dbReference>
<evidence type="ECO:0000313" key="1">
    <source>
        <dbReference type="EMBL" id="GAX09764.1"/>
    </source>
</evidence>
<dbReference type="AlphaFoldDB" id="A0A1Z5J6Y1"/>
<gene>
    <name evidence="1" type="ORF">FisN_11Lu267</name>
</gene>
<reference evidence="1 2" key="1">
    <citation type="journal article" date="2015" name="Plant Cell">
        <title>Oil accumulation by the oleaginous diatom Fistulifera solaris as revealed by the genome and transcriptome.</title>
        <authorList>
            <person name="Tanaka T."/>
            <person name="Maeda Y."/>
            <person name="Veluchamy A."/>
            <person name="Tanaka M."/>
            <person name="Abida H."/>
            <person name="Marechal E."/>
            <person name="Bowler C."/>
            <person name="Muto M."/>
            <person name="Sunaga Y."/>
            <person name="Tanaka M."/>
            <person name="Yoshino T."/>
            <person name="Taniguchi T."/>
            <person name="Fukuda Y."/>
            <person name="Nemoto M."/>
            <person name="Matsumoto M."/>
            <person name="Wong P.S."/>
            <person name="Aburatani S."/>
            <person name="Fujibuchi W."/>
        </authorList>
    </citation>
    <scope>NUCLEOTIDE SEQUENCE [LARGE SCALE GENOMIC DNA]</scope>
    <source>
        <strain evidence="1 2">JPCC DA0580</strain>
    </source>
</reference>
<organism evidence="1 2">
    <name type="scientific">Fistulifera solaris</name>
    <name type="common">Oleaginous diatom</name>
    <dbReference type="NCBI Taxonomy" id="1519565"/>
    <lineage>
        <taxon>Eukaryota</taxon>
        <taxon>Sar</taxon>
        <taxon>Stramenopiles</taxon>
        <taxon>Ochrophyta</taxon>
        <taxon>Bacillariophyta</taxon>
        <taxon>Bacillariophyceae</taxon>
        <taxon>Bacillariophycidae</taxon>
        <taxon>Naviculales</taxon>
        <taxon>Naviculaceae</taxon>
        <taxon>Fistulifera</taxon>
    </lineage>
</organism>
<accession>A0A1Z5J6Y1</accession>
<proteinExistence type="predicted"/>
<comment type="caution">
    <text evidence="1">The sequence shown here is derived from an EMBL/GenBank/DDBJ whole genome shotgun (WGS) entry which is preliminary data.</text>
</comment>
<name>A0A1Z5J6Y1_FISSO</name>
<keyword evidence="2" id="KW-1185">Reference proteome</keyword>